<proteinExistence type="predicted"/>
<dbReference type="RefSeq" id="WP_228974942.1">
    <property type="nucleotide sequence ID" value="NZ_CAJQYY010000003.1"/>
</dbReference>
<reference evidence="3 4" key="1">
    <citation type="submission" date="2021-04" db="EMBL/GenBank/DDBJ databases">
        <authorList>
            <person name="Vanwijnsberghe S."/>
        </authorList>
    </citation>
    <scope>NUCLEOTIDE SEQUENCE [LARGE SCALE GENOMIC DNA]</scope>
    <source>
        <strain evidence="3 4">LMG 32171</strain>
    </source>
</reference>
<comment type="caution">
    <text evidence="3">The sequence shown here is derived from an EMBL/GenBank/DDBJ whole genome shotgun (WGS) entry which is preliminary data.</text>
</comment>
<keyword evidence="1" id="KW-0472">Membrane</keyword>
<dbReference type="Proteomes" id="UP000789752">
    <property type="component" value="Unassembled WGS sequence"/>
</dbReference>
<dbReference type="EMBL" id="CAJQYY010000003">
    <property type="protein sequence ID" value="CAG4889213.1"/>
    <property type="molecule type" value="Genomic_DNA"/>
</dbReference>
<sequence>MTRAIHPRPVTEATGLGGRTRGAALPVVLLITSMMLATSAAWFETTLTAARSTSNLRDYLQAFHAADSALLLCADMVSPEGAGAMPAVTGEPAGWKREAVFVAGAIVPVAQWPGSGRPPECLAEGWRLTGRPEAKAYLLTARGFGAAPDSQVWLQMQIVIDGGKTERHWRRVTARPF</sequence>
<evidence type="ECO:0000313" key="4">
    <source>
        <dbReference type="Proteomes" id="UP000789752"/>
    </source>
</evidence>
<keyword evidence="4" id="KW-1185">Reference proteome</keyword>
<feature type="transmembrane region" description="Helical" evidence="1">
    <location>
        <begin position="23"/>
        <end position="43"/>
    </location>
</feature>
<feature type="domain" description="Type 4 fimbrial biogenesis protein PilX N-terminal" evidence="2">
    <location>
        <begin position="21"/>
        <end position="70"/>
    </location>
</feature>
<keyword evidence="1" id="KW-0812">Transmembrane</keyword>
<evidence type="ECO:0000259" key="2">
    <source>
        <dbReference type="Pfam" id="PF14341"/>
    </source>
</evidence>
<dbReference type="Pfam" id="PF14341">
    <property type="entry name" value="PilX_N"/>
    <property type="match status" value="1"/>
</dbReference>
<name>A0ABM8TYU8_9BURK</name>
<organism evidence="3 4">
    <name type="scientific">Paraburkholderia gardini</name>
    <dbReference type="NCBI Taxonomy" id="2823469"/>
    <lineage>
        <taxon>Bacteria</taxon>
        <taxon>Pseudomonadati</taxon>
        <taxon>Pseudomonadota</taxon>
        <taxon>Betaproteobacteria</taxon>
        <taxon>Burkholderiales</taxon>
        <taxon>Burkholderiaceae</taxon>
        <taxon>Paraburkholderia</taxon>
    </lineage>
</organism>
<gene>
    <name evidence="3" type="ORF">R54767_00681</name>
</gene>
<accession>A0ABM8TYU8</accession>
<protein>
    <recommendedName>
        <fullName evidence="2">Type 4 fimbrial biogenesis protein PilX N-terminal domain-containing protein</fullName>
    </recommendedName>
</protein>
<dbReference type="InterPro" id="IPR025746">
    <property type="entry name" value="PilX_N_dom"/>
</dbReference>
<keyword evidence="1" id="KW-1133">Transmembrane helix</keyword>
<evidence type="ECO:0000256" key="1">
    <source>
        <dbReference type="SAM" id="Phobius"/>
    </source>
</evidence>
<evidence type="ECO:0000313" key="3">
    <source>
        <dbReference type="EMBL" id="CAG4889213.1"/>
    </source>
</evidence>